<name>A0A8T9BR82_9HELO</name>
<evidence type="ECO:0000256" key="4">
    <source>
        <dbReference type="ARBA" id="ARBA00023125"/>
    </source>
</evidence>
<dbReference type="AlphaFoldDB" id="A0A8T9BR82"/>
<evidence type="ECO:0000256" key="5">
    <source>
        <dbReference type="ARBA" id="ARBA00023163"/>
    </source>
</evidence>
<keyword evidence="9" id="KW-1185">Reference proteome</keyword>
<feature type="compositionally biased region" description="Polar residues" evidence="7">
    <location>
        <begin position="271"/>
        <end position="281"/>
    </location>
</feature>
<keyword evidence="2" id="KW-0862">Zinc</keyword>
<dbReference type="GO" id="GO:0046872">
    <property type="term" value="F:metal ion binding"/>
    <property type="evidence" value="ECO:0007669"/>
    <property type="project" value="UniProtKB-KW"/>
</dbReference>
<dbReference type="OrthoDB" id="5575144at2759"/>
<feature type="compositionally biased region" description="Basic and acidic residues" evidence="7">
    <location>
        <begin position="28"/>
        <end position="37"/>
    </location>
</feature>
<dbReference type="Proteomes" id="UP000469558">
    <property type="component" value="Unassembled WGS sequence"/>
</dbReference>
<reference evidence="8 9" key="1">
    <citation type="submission" date="2018-05" db="EMBL/GenBank/DDBJ databases">
        <title>Genome sequencing and assembly of the regulated plant pathogen Lachnellula willkommii and related sister species for the development of diagnostic species identification markers.</title>
        <authorList>
            <person name="Giroux E."/>
            <person name="Bilodeau G."/>
        </authorList>
    </citation>
    <scope>NUCLEOTIDE SEQUENCE [LARGE SCALE GENOMIC DNA]</scope>
    <source>
        <strain evidence="8 9">CBS 268.59</strain>
    </source>
</reference>
<comment type="caution">
    <text evidence="8">The sequence shown here is derived from an EMBL/GenBank/DDBJ whole genome shotgun (WGS) entry which is preliminary data.</text>
</comment>
<feature type="region of interest" description="Disordered" evidence="7">
    <location>
        <begin position="23"/>
        <end position="53"/>
    </location>
</feature>
<dbReference type="GO" id="GO:0003677">
    <property type="term" value="F:DNA binding"/>
    <property type="evidence" value="ECO:0007669"/>
    <property type="project" value="UniProtKB-KW"/>
</dbReference>
<accession>A0A8T9BR82</accession>
<evidence type="ECO:0000256" key="1">
    <source>
        <dbReference type="ARBA" id="ARBA00022723"/>
    </source>
</evidence>
<keyword evidence="1" id="KW-0479">Metal-binding</keyword>
<evidence type="ECO:0000313" key="9">
    <source>
        <dbReference type="Proteomes" id="UP000469558"/>
    </source>
</evidence>
<dbReference type="PANTHER" id="PTHR47659:SF4">
    <property type="entry name" value="ZN(II)2CYS6 TRANSCRIPTION FACTOR (EUROFUNG)"/>
    <property type="match status" value="1"/>
</dbReference>
<dbReference type="PANTHER" id="PTHR47659">
    <property type="entry name" value="ZN(II)2CYS6 TRANSCRIPTION FACTOR (EUROFUNG)-RELATED"/>
    <property type="match status" value="1"/>
</dbReference>
<keyword evidence="4" id="KW-0238">DNA-binding</keyword>
<sequence length="402" mass="45374">QRPCSRCLANGKEDACVDVQHKKRGRPRLRDEREQRYESLGPGYPLSQHEASMRRPLSLYSPESSITPSYGESIHRSSSYRVLKSQNPLAPRYMDHASPADANMFGGPMPPAQRMLQSQEPLCAYLTMEMQVAKVSRSFDDMIGSQAAISKRLQDIVAVSDREKIARLQRALEEERRKREPQYLPPIFLKFEEDRIIQSVGFGPDEIGQLQLGHQEILTLQGLEGQQRTLQARFGLGKRDSTYFIAVVFQLPATPQTFHQPSPYTRDPYSRESQYGYQSPQHPFAPNQGAPPFVPNPAYSDPRGDPMVYRAPGPMGMSAPIAASMPPFSQAHTRPDYSSQGQNPYQTPRSELPQGQPQRQHDLQLPPIRDPHGEDLARRRDDRSNRVDIGGLLEQPHTPGGR</sequence>
<evidence type="ECO:0000256" key="7">
    <source>
        <dbReference type="SAM" id="MobiDB-lite"/>
    </source>
</evidence>
<feature type="compositionally biased region" description="Polar residues" evidence="7">
    <location>
        <begin position="330"/>
        <end position="358"/>
    </location>
</feature>
<evidence type="ECO:0000313" key="8">
    <source>
        <dbReference type="EMBL" id="TVY55349.1"/>
    </source>
</evidence>
<dbReference type="EMBL" id="QGMK01002903">
    <property type="protein sequence ID" value="TVY55349.1"/>
    <property type="molecule type" value="Genomic_DNA"/>
</dbReference>
<organism evidence="8 9">
    <name type="scientific">Lachnellula suecica</name>
    <dbReference type="NCBI Taxonomy" id="602035"/>
    <lineage>
        <taxon>Eukaryota</taxon>
        <taxon>Fungi</taxon>
        <taxon>Dikarya</taxon>
        <taxon>Ascomycota</taxon>
        <taxon>Pezizomycotina</taxon>
        <taxon>Leotiomycetes</taxon>
        <taxon>Helotiales</taxon>
        <taxon>Lachnaceae</taxon>
        <taxon>Lachnellula</taxon>
    </lineage>
</organism>
<evidence type="ECO:0000256" key="2">
    <source>
        <dbReference type="ARBA" id="ARBA00022833"/>
    </source>
</evidence>
<dbReference type="InterPro" id="IPR050335">
    <property type="entry name" value="ERT1_acuK_gluconeogen_tf"/>
</dbReference>
<protein>
    <submittedName>
        <fullName evidence="8">Uncharacterized protein</fullName>
    </submittedName>
</protein>
<feature type="compositionally biased region" description="Basic and acidic residues" evidence="7">
    <location>
        <begin position="369"/>
        <end position="386"/>
    </location>
</feature>
<evidence type="ECO:0000256" key="6">
    <source>
        <dbReference type="ARBA" id="ARBA00023242"/>
    </source>
</evidence>
<proteinExistence type="predicted"/>
<feature type="non-terminal residue" evidence="8">
    <location>
        <position position="1"/>
    </location>
</feature>
<evidence type="ECO:0000256" key="3">
    <source>
        <dbReference type="ARBA" id="ARBA00023015"/>
    </source>
</evidence>
<feature type="region of interest" description="Disordered" evidence="7">
    <location>
        <begin position="256"/>
        <end position="402"/>
    </location>
</feature>
<keyword evidence="6" id="KW-0539">Nucleus</keyword>
<gene>
    <name evidence="8" type="ORF">LSUE1_G010348</name>
</gene>
<keyword evidence="5" id="KW-0804">Transcription</keyword>
<keyword evidence="3" id="KW-0805">Transcription regulation</keyword>